<dbReference type="Proteomes" id="UP001235303">
    <property type="component" value="Unassembled WGS sequence"/>
</dbReference>
<dbReference type="InterPro" id="IPR029787">
    <property type="entry name" value="Nucleotide_cyclase"/>
</dbReference>
<dbReference type="InterPro" id="IPR000160">
    <property type="entry name" value="GGDEF_dom"/>
</dbReference>
<gene>
    <name evidence="3" type="ORF">PMG71_18805</name>
</gene>
<keyword evidence="1" id="KW-0175">Coiled coil</keyword>
<protein>
    <submittedName>
        <fullName evidence="3">Diguanylate cyclase</fullName>
        <ecNumber evidence="3">2.7.7.65</ecNumber>
    </submittedName>
</protein>
<keyword evidence="4" id="KW-1185">Reference proteome</keyword>
<dbReference type="EMBL" id="JAQOSP010000116">
    <property type="protein sequence ID" value="MDJ1171485.1"/>
    <property type="molecule type" value="Genomic_DNA"/>
</dbReference>
<accession>A0ABT7AX93</accession>
<dbReference type="RefSeq" id="WP_283755238.1">
    <property type="nucleotide sequence ID" value="NZ_JAQOSP010000116.1"/>
</dbReference>
<keyword evidence="3" id="KW-0808">Transferase</keyword>
<evidence type="ECO:0000313" key="4">
    <source>
        <dbReference type="Proteomes" id="UP001235303"/>
    </source>
</evidence>
<evidence type="ECO:0000256" key="1">
    <source>
        <dbReference type="SAM" id="Coils"/>
    </source>
</evidence>
<name>A0ABT7AX93_9CYAN</name>
<sequence>MTAEISPKSTLSYSGTLTAMNISSQSLHQYQKEIEKLRQEMALLKQEKHDLEILLENTVDHADTVETLLHESNRKLRAEILERKQIEKELQRSQTELQRLLEIVSRDKEDLEIILETITEHGDFIEEQTHKQSIHDALTHLYNRQYLEEVLDRELDRADRYHSNLGFVMIDIDYFKVFNDTFGHDAGDKVLQAVGQCLQEQVKEKGVAFRYGGEELTLVLPHHNLEQTAQLAEHIRQAVKNIEVHHQEKLLAPVTISLGVACYPIHGPTPTELMKAADLALYQAKNQGRDRVILAH</sequence>
<dbReference type="Pfam" id="PF00990">
    <property type="entry name" value="GGDEF"/>
    <property type="match status" value="1"/>
</dbReference>
<dbReference type="InterPro" id="IPR050469">
    <property type="entry name" value="Diguanylate_Cyclase"/>
</dbReference>
<organism evidence="3 4">
    <name type="scientific">Roseofilum acuticapitatum BLCC-M154</name>
    <dbReference type="NCBI Taxonomy" id="3022444"/>
    <lineage>
        <taxon>Bacteria</taxon>
        <taxon>Bacillati</taxon>
        <taxon>Cyanobacteriota</taxon>
        <taxon>Cyanophyceae</taxon>
        <taxon>Desertifilales</taxon>
        <taxon>Desertifilaceae</taxon>
        <taxon>Roseofilum</taxon>
        <taxon>Roseofilum acuticapitatum</taxon>
    </lineage>
</organism>
<comment type="caution">
    <text evidence="3">The sequence shown here is derived from an EMBL/GenBank/DDBJ whole genome shotgun (WGS) entry which is preliminary data.</text>
</comment>
<dbReference type="EC" id="2.7.7.65" evidence="3"/>
<keyword evidence="3" id="KW-0548">Nucleotidyltransferase</keyword>
<proteinExistence type="predicted"/>
<dbReference type="Gene3D" id="3.30.70.270">
    <property type="match status" value="1"/>
</dbReference>
<dbReference type="PANTHER" id="PTHR45138:SF9">
    <property type="entry name" value="DIGUANYLATE CYCLASE DGCM-RELATED"/>
    <property type="match status" value="1"/>
</dbReference>
<dbReference type="CDD" id="cd01949">
    <property type="entry name" value="GGDEF"/>
    <property type="match status" value="1"/>
</dbReference>
<dbReference type="GO" id="GO:0052621">
    <property type="term" value="F:diguanylate cyclase activity"/>
    <property type="evidence" value="ECO:0007669"/>
    <property type="project" value="UniProtKB-EC"/>
</dbReference>
<feature type="domain" description="GGDEF" evidence="2">
    <location>
        <begin position="163"/>
        <end position="296"/>
    </location>
</feature>
<evidence type="ECO:0000259" key="2">
    <source>
        <dbReference type="PROSITE" id="PS50887"/>
    </source>
</evidence>
<dbReference type="PANTHER" id="PTHR45138">
    <property type="entry name" value="REGULATORY COMPONENTS OF SENSORY TRANSDUCTION SYSTEM"/>
    <property type="match status" value="1"/>
</dbReference>
<dbReference type="SUPFAM" id="SSF55073">
    <property type="entry name" value="Nucleotide cyclase"/>
    <property type="match status" value="1"/>
</dbReference>
<evidence type="ECO:0000313" key="3">
    <source>
        <dbReference type="EMBL" id="MDJ1171485.1"/>
    </source>
</evidence>
<dbReference type="PROSITE" id="PS50887">
    <property type="entry name" value="GGDEF"/>
    <property type="match status" value="1"/>
</dbReference>
<dbReference type="NCBIfam" id="TIGR00254">
    <property type="entry name" value="GGDEF"/>
    <property type="match status" value="1"/>
</dbReference>
<dbReference type="InterPro" id="IPR043128">
    <property type="entry name" value="Rev_trsase/Diguanyl_cyclase"/>
</dbReference>
<feature type="coiled-coil region" evidence="1">
    <location>
        <begin position="20"/>
        <end position="103"/>
    </location>
</feature>
<dbReference type="SMART" id="SM00267">
    <property type="entry name" value="GGDEF"/>
    <property type="match status" value="1"/>
</dbReference>
<reference evidence="3 4" key="1">
    <citation type="submission" date="2023-01" db="EMBL/GenBank/DDBJ databases">
        <title>Novel diversity within Roseofilum (Cyanobacteria; Desertifilaceae) from marine benthic mats with descriptions of four novel species.</title>
        <authorList>
            <person name="Wang Y."/>
            <person name="Berthold D.E."/>
            <person name="Hu J."/>
            <person name="Lefler F.W."/>
            <person name="Laughinghouse H.D. IV."/>
        </authorList>
    </citation>
    <scope>NUCLEOTIDE SEQUENCE [LARGE SCALE GENOMIC DNA]</scope>
    <source>
        <strain evidence="3 4">BLCC-M154</strain>
    </source>
</reference>